<evidence type="ECO:0000256" key="1">
    <source>
        <dbReference type="SAM" id="MobiDB-lite"/>
    </source>
</evidence>
<evidence type="ECO:0000313" key="2">
    <source>
        <dbReference type="EMBL" id="KIZ06774.1"/>
    </source>
</evidence>
<protein>
    <submittedName>
        <fullName evidence="2">Uncharacterized protein</fullName>
    </submittedName>
</protein>
<dbReference type="Proteomes" id="UP000054498">
    <property type="component" value="Unassembled WGS sequence"/>
</dbReference>
<sequence>MAPGQSDSFLVTASSAPAAPSDGSSNLDRPRDLAGSYEDASAAAVLTVRTFEGDLCHAAVVMCLGHRGGGGGPSADLGVCGADLFAQRIAGGHNLLSAAVAPIAEV</sequence>
<name>A0A0D2LK70_9CHLO</name>
<dbReference type="GeneID" id="25729142"/>
<proteinExistence type="predicted"/>
<organism evidence="2 3">
    <name type="scientific">Monoraphidium neglectum</name>
    <dbReference type="NCBI Taxonomy" id="145388"/>
    <lineage>
        <taxon>Eukaryota</taxon>
        <taxon>Viridiplantae</taxon>
        <taxon>Chlorophyta</taxon>
        <taxon>core chlorophytes</taxon>
        <taxon>Chlorophyceae</taxon>
        <taxon>CS clade</taxon>
        <taxon>Sphaeropleales</taxon>
        <taxon>Selenastraceae</taxon>
        <taxon>Monoraphidium</taxon>
    </lineage>
</organism>
<feature type="compositionally biased region" description="Polar residues" evidence="1">
    <location>
        <begin position="1"/>
        <end position="12"/>
    </location>
</feature>
<dbReference type="AlphaFoldDB" id="A0A0D2LK70"/>
<dbReference type="KEGG" id="mng:MNEG_1184"/>
<accession>A0A0D2LK70</accession>
<feature type="compositionally biased region" description="Low complexity" evidence="1">
    <location>
        <begin position="13"/>
        <end position="25"/>
    </location>
</feature>
<keyword evidence="3" id="KW-1185">Reference proteome</keyword>
<evidence type="ECO:0000313" key="3">
    <source>
        <dbReference type="Proteomes" id="UP000054498"/>
    </source>
</evidence>
<feature type="region of interest" description="Disordered" evidence="1">
    <location>
        <begin position="1"/>
        <end position="33"/>
    </location>
</feature>
<gene>
    <name evidence="2" type="ORF">MNEG_1184</name>
</gene>
<dbReference type="EMBL" id="KK100332">
    <property type="protein sequence ID" value="KIZ06774.1"/>
    <property type="molecule type" value="Genomic_DNA"/>
</dbReference>
<reference evidence="2 3" key="1">
    <citation type="journal article" date="2013" name="BMC Genomics">
        <title>Reconstruction of the lipid metabolism for the microalga Monoraphidium neglectum from its genome sequence reveals characteristics suitable for biofuel production.</title>
        <authorList>
            <person name="Bogen C."/>
            <person name="Al-Dilaimi A."/>
            <person name="Albersmeier A."/>
            <person name="Wichmann J."/>
            <person name="Grundmann M."/>
            <person name="Rupp O."/>
            <person name="Lauersen K.J."/>
            <person name="Blifernez-Klassen O."/>
            <person name="Kalinowski J."/>
            <person name="Goesmann A."/>
            <person name="Mussgnug J.H."/>
            <person name="Kruse O."/>
        </authorList>
    </citation>
    <scope>NUCLEOTIDE SEQUENCE [LARGE SCALE GENOMIC DNA]</scope>
    <source>
        <strain evidence="2 3">SAG 48.87</strain>
    </source>
</reference>
<dbReference type="RefSeq" id="XP_013905793.1">
    <property type="nucleotide sequence ID" value="XM_014050339.1"/>
</dbReference>